<accession>A0A158R154</accession>
<dbReference type="SMART" id="SM00498">
    <property type="entry name" value="FH2"/>
    <property type="match status" value="1"/>
</dbReference>
<feature type="region of interest" description="Disordered" evidence="1">
    <location>
        <begin position="582"/>
        <end position="619"/>
    </location>
</feature>
<feature type="compositionally biased region" description="Basic and acidic residues" evidence="1">
    <location>
        <begin position="589"/>
        <end position="619"/>
    </location>
</feature>
<evidence type="ECO:0000256" key="1">
    <source>
        <dbReference type="SAM" id="MobiDB-lite"/>
    </source>
</evidence>
<name>A0A158R154_NIPBR</name>
<dbReference type="WBParaSite" id="NBR_0001309801-mRNA-1">
    <property type="protein sequence ID" value="NBR_0001309801-mRNA-1"/>
    <property type="gene ID" value="NBR_0001309801"/>
</dbReference>
<dbReference type="AlphaFoldDB" id="A0A158R154"/>
<dbReference type="InterPro" id="IPR042201">
    <property type="entry name" value="FH2_Formin_sf"/>
</dbReference>
<feature type="compositionally biased region" description="Pro residues" evidence="1">
    <location>
        <begin position="137"/>
        <end position="154"/>
    </location>
</feature>
<dbReference type="PANTHER" id="PTHR46345">
    <property type="entry name" value="INVERTED FORMIN-2"/>
    <property type="match status" value="1"/>
</dbReference>
<feature type="region of interest" description="Disordered" evidence="1">
    <location>
        <begin position="103"/>
        <end position="195"/>
    </location>
</feature>
<reference evidence="3 4" key="2">
    <citation type="submission" date="2018-11" db="EMBL/GenBank/DDBJ databases">
        <authorList>
            <consortium name="Pathogen Informatics"/>
        </authorList>
    </citation>
    <scope>NUCLEOTIDE SEQUENCE [LARGE SCALE GENOMIC DNA]</scope>
</reference>
<dbReference type="EMBL" id="UYSL01020943">
    <property type="protein sequence ID" value="VDL76688.1"/>
    <property type="molecule type" value="Genomic_DNA"/>
</dbReference>
<dbReference type="Pfam" id="PF02181">
    <property type="entry name" value="FH2"/>
    <property type="match status" value="1"/>
</dbReference>
<gene>
    <name evidence="3" type="ORF">NBR_LOCUS13099</name>
</gene>
<evidence type="ECO:0000259" key="2">
    <source>
        <dbReference type="PROSITE" id="PS51444"/>
    </source>
</evidence>
<evidence type="ECO:0000313" key="3">
    <source>
        <dbReference type="EMBL" id="VDL76688.1"/>
    </source>
</evidence>
<keyword evidence="4" id="KW-1185">Reference proteome</keyword>
<proteinExistence type="predicted"/>
<dbReference type="SUPFAM" id="SSF101447">
    <property type="entry name" value="Formin homology 2 domain (FH2 domain)"/>
    <property type="match status" value="1"/>
</dbReference>
<evidence type="ECO:0000313" key="5">
    <source>
        <dbReference type="WBParaSite" id="NBR_0001309801-mRNA-1"/>
    </source>
</evidence>
<feature type="domain" description="FH2" evidence="2">
    <location>
        <begin position="194"/>
        <end position="604"/>
    </location>
</feature>
<dbReference type="OMA" id="CDHYGEN"/>
<dbReference type="STRING" id="27835.A0A158R154"/>
<reference evidence="5" key="1">
    <citation type="submission" date="2016-04" db="UniProtKB">
        <authorList>
            <consortium name="WormBaseParasite"/>
        </authorList>
    </citation>
    <scope>IDENTIFICATION</scope>
</reference>
<evidence type="ECO:0000313" key="4">
    <source>
        <dbReference type="Proteomes" id="UP000271162"/>
    </source>
</evidence>
<protein>
    <submittedName>
        <fullName evidence="5">FH2 domain-containing protein</fullName>
    </submittedName>
</protein>
<dbReference type="Gene3D" id="1.20.58.2220">
    <property type="entry name" value="Formin, FH2 domain"/>
    <property type="match status" value="2"/>
</dbReference>
<dbReference type="PROSITE" id="PS51444">
    <property type="entry name" value="FH2"/>
    <property type="match status" value="1"/>
</dbReference>
<organism evidence="5">
    <name type="scientific">Nippostrongylus brasiliensis</name>
    <name type="common">Rat hookworm</name>
    <dbReference type="NCBI Taxonomy" id="27835"/>
    <lineage>
        <taxon>Eukaryota</taxon>
        <taxon>Metazoa</taxon>
        <taxon>Ecdysozoa</taxon>
        <taxon>Nematoda</taxon>
        <taxon>Chromadorea</taxon>
        <taxon>Rhabditida</taxon>
        <taxon>Rhabditina</taxon>
        <taxon>Rhabditomorpha</taxon>
        <taxon>Strongyloidea</taxon>
        <taxon>Heligmosomidae</taxon>
        <taxon>Nippostrongylus</taxon>
    </lineage>
</organism>
<dbReference type="InterPro" id="IPR015425">
    <property type="entry name" value="FH2_Formin"/>
</dbReference>
<dbReference type="Proteomes" id="UP000271162">
    <property type="component" value="Unassembled WGS sequence"/>
</dbReference>
<dbReference type="PANTHER" id="PTHR46345:SF8">
    <property type="entry name" value="FORMIN 3, ISOFORM B"/>
    <property type="match status" value="1"/>
</dbReference>
<sequence length="652" mass="73249">MRGESVRFALRRHHSRRTKWAASSSLLPFAFTQAVRCLLLMPSRTSTRLADLLLDLEKLLQDESCGRGRLLVLEILLDRLREIRTEDEAEAVVKALITGGLKKERPTVSAPPAPRSLNDNHVKLHGPSSSTQHPGIKAPPLPPPAPPPPPPPPYVMRTGFPNGSSPQGKVPSPPTPPSFALNPPKFELPESMKPQKAPNEALKMKTIMWTKIAPSAVLDGQDSDSVWGELARQSTKLQLDFDLIDGMFAITPSQSQAVGAVVPSVAQCSKRKGLLVDLLTPKRSQNVTITLKQFRDLDALISDLRENKVGRFDAEVLRTLKTILPDSDEVAALRRYTGEVSQLAPACSFFLQLLDIPDYRLRIECMMLRLEFHRIMEEVVPQIHVLKLAATELRRSKALRRLLLLLVNIGNYLNSSSTHGNAAGFKLSSLWRMEPDLPSDLDHELPDICVASDNQLKSKQGNEFCEIREYLSDHCHYELLETNKSLNELLIIQDELAHFFCENKASFKIEECFKIFKNLVIRLRQALQENDEKDKRMLRKQRATNVCEAASEGVEKKADCQPSDDDFLATLEKGQTHHIRKRGTVRANEVGREREGERKIRRAKETKSGENSHVDENSVSKHLTAGLPLRTSAVHNRVIDLNDYVEILEKQA</sequence>